<evidence type="ECO:0000256" key="1">
    <source>
        <dbReference type="ARBA" id="ARBA00022801"/>
    </source>
</evidence>
<sequence>MARWLNEIGVSACVVDYRVAPYRHPVPLADAQRAVRWVRYHAADLGIRADRVAVMGFSAGGHLAATLAAHHNLQTYKPQDEIDKLPCHPDALILCYPVITFGEYRHEGSLRNLLGDAPDESLRELLSIERQVTARMPPAFIWHTADDAGVPVENSLLFAQALSRAKVPFELHIYPHGRHGLGLAEEDAAVGAWRAACARWLFQLDFGGKTVPSPS</sequence>
<proteinExistence type="predicted"/>
<gene>
    <name evidence="3" type="ORF">GCM10010885_07210</name>
</gene>
<evidence type="ECO:0000313" key="3">
    <source>
        <dbReference type="EMBL" id="GGJ00562.1"/>
    </source>
</evidence>
<keyword evidence="4" id="KW-1185">Reference proteome</keyword>
<evidence type="ECO:0000313" key="4">
    <source>
        <dbReference type="Proteomes" id="UP000637695"/>
    </source>
</evidence>
<protein>
    <recommendedName>
        <fullName evidence="2">BD-FAE-like domain-containing protein</fullName>
    </recommendedName>
</protein>
<dbReference type="EMBL" id="BMOY01000007">
    <property type="protein sequence ID" value="GGJ00562.1"/>
    <property type="molecule type" value="Genomic_DNA"/>
</dbReference>
<accession>A0A917K6A7</accession>
<feature type="domain" description="BD-FAE-like" evidence="2">
    <location>
        <begin position="12"/>
        <end position="162"/>
    </location>
</feature>
<reference evidence="3" key="1">
    <citation type="journal article" date="2014" name="Int. J. Syst. Evol. Microbiol.">
        <title>Complete genome sequence of Corynebacterium casei LMG S-19264T (=DSM 44701T), isolated from a smear-ripened cheese.</title>
        <authorList>
            <consortium name="US DOE Joint Genome Institute (JGI-PGF)"/>
            <person name="Walter F."/>
            <person name="Albersmeier A."/>
            <person name="Kalinowski J."/>
            <person name="Ruckert C."/>
        </authorList>
    </citation>
    <scope>NUCLEOTIDE SEQUENCE</scope>
    <source>
        <strain evidence="3">JCM 18487</strain>
    </source>
</reference>
<dbReference type="AlphaFoldDB" id="A0A917K6A7"/>
<evidence type="ECO:0000259" key="2">
    <source>
        <dbReference type="Pfam" id="PF20434"/>
    </source>
</evidence>
<name>A0A917K6A7_9BACL</name>
<reference evidence="3" key="2">
    <citation type="submission" date="2020-09" db="EMBL/GenBank/DDBJ databases">
        <authorList>
            <person name="Sun Q."/>
            <person name="Ohkuma M."/>
        </authorList>
    </citation>
    <scope>NUCLEOTIDE SEQUENCE</scope>
    <source>
        <strain evidence="3">JCM 18487</strain>
    </source>
</reference>
<dbReference type="Proteomes" id="UP000637695">
    <property type="component" value="Unassembled WGS sequence"/>
</dbReference>
<dbReference type="InterPro" id="IPR029058">
    <property type="entry name" value="AB_hydrolase_fold"/>
</dbReference>
<organism evidence="3 4">
    <name type="scientific">Alicyclobacillus cellulosilyticus</name>
    <dbReference type="NCBI Taxonomy" id="1003997"/>
    <lineage>
        <taxon>Bacteria</taxon>
        <taxon>Bacillati</taxon>
        <taxon>Bacillota</taxon>
        <taxon>Bacilli</taxon>
        <taxon>Bacillales</taxon>
        <taxon>Alicyclobacillaceae</taxon>
        <taxon>Alicyclobacillus</taxon>
    </lineage>
</organism>
<dbReference type="Pfam" id="PF20434">
    <property type="entry name" value="BD-FAE"/>
    <property type="match status" value="1"/>
</dbReference>
<comment type="caution">
    <text evidence="3">The sequence shown here is derived from an EMBL/GenBank/DDBJ whole genome shotgun (WGS) entry which is preliminary data.</text>
</comment>
<dbReference type="PANTHER" id="PTHR48081">
    <property type="entry name" value="AB HYDROLASE SUPERFAMILY PROTEIN C4A8.06C"/>
    <property type="match status" value="1"/>
</dbReference>
<dbReference type="Gene3D" id="3.40.50.1820">
    <property type="entry name" value="alpha/beta hydrolase"/>
    <property type="match status" value="1"/>
</dbReference>
<dbReference type="InterPro" id="IPR050300">
    <property type="entry name" value="GDXG_lipolytic_enzyme"/>
</dbReference>
<dbReference type="GO" id="GO:0016787">
    <property type="term" value="F:hydrolase activity"/>
    <property type="evidence" value="ECO:0007669"/>
    <property type="project" value="UniProtKB-KW"/>
</dbReference>
<keyword evidence="1" id="KW-0378">Hydrolase</keyword>
<dbReference type="SUPFAM" id="SSF53474">
    <property type="entry name" value="alpha/beta-Hydrolases"/>
    <property type="match status" value="1"/>
</dbReference>
<dbReference type="PANTHER" id="PTHR48081:SF6">
    <property type="entry name" value="PEPTIDASE S9 PROLYL OLIGOPEPTIDASE CATALYTIC DOMAIN-CONTAINING PROTEIN"/>
    <property type="match status" value="1"/>
</dbReference>
<dbReference type="InterPro" id="IPR049492">
    <property type="entry name" value="BD-FAE-like_dom"/>
</dbReference>